<feature type="domain" description="Cation/H(+) antiporter C-terminal" evidence="15">
    <location>
        <begin position="626"/>
        <end position="792"/>
    </location>
</feature>
<evidence type="ECO:0000256" key="10">
    <source>
        <dbReference type="ARBA" id="ARBA00023136"/>
    </source>
</evidence>
<feature type="transmembrane region" description="Helical" evidence="12">
    <location>
        <begin position="228"/>
        <end position="246"/>
    </location>
</feature>
<dbReference type="OrthoDB" id="671744at2759"/>
<accession>A0A0K9NYV5</accession>
<comment type="similarity">
    <text evidence="11">Belongs to the monovalent cation:proton antiporter 2 (CPA2) transporter (TC 2.A.37) family. CHX (TC 2.A.37.4) subfamily.</text>
</comment>
<dbReference type="PANTHER" id="PTHR32468">
    <property type="entry name" value="CATION/H + ANTIPORTER"/>
    <property type="match status" value="1"/>
</dbReference>
<evidence type="ECO:0000259" key="13">
    <source>
        <dbReference type="Pfam" id="PF00999"/>
    </source>
</evidence>
<evidence type="ECO:0000256" key="1">
    <source>
        <dbReference type="ARBA" id="ARBA00003198"/>
    </source>
</evidence>
<sequence>MKDIVTADGNITSIIPITNRDCVTDSLDELNYLVGIIIQSFVLLAISNLFHFVLRRLGQPSAISQMLAGIVLGRSGIASIPVVGHVVFPNANMDYLSSIAALGRMFYMFLVGIEIDMPYLLRIKKRAAIVAAGGVVSSLIIGGAFSPLVYWLTKAYGNRFLFAVTVMLVFTNTASPTLIRMVSELKLSTSDFGRLATAVALVNDIACLLLVAFVTSAPSNETSVGQEVGFGIGTLVTLIGSVYLSRLGVRWLNRRNRQRKHIKNTEIVYILLFVIGVSSLTEMMGYNSMVSSFFLGLAFPREGSTSRTIINKLTYPVQNVLLPVYIGYAGVQTSFYVMNKTRFIIAAFAVVVLSTAAKVGGTVIATMYLGMPLQDGMLLGFLLNVKGHIDLIILGLARKRRIWGSDAFMVLLVTVVMSTLTVGPVAAAVARRERKQLKSRPPGLEHQPPETELKFLACVHSPRDAPAVLNLIEISTGADCAPVSVYMVHLVELQQKTGVAMLYHQQEDVDDDDDDNYGGNHAKNINVSVDAFTVETGIRVRQSTVVSTFSEMDYKICRRAKDVTASIVLVPFHKFQRSDGMMVSGRDRIRGVNVSVLEHVPCTMGILVDRGLSGMTQITSVQDGFRVAVLFFGGPDDREALTFGGQLALHPGVSLTIFKFVEEEERGNENGEGVVRLQTSTSIEEVLMEISQKEEEASKDEIFVTNFYNRYVVNGQVLYEEITVRDGKEVVEGIRTIESGCYSLFLVGRCAQSSLLTSGIGESECEELGPIGDLIASSSFVTETSVLVLQQHRIKIEDGNKTIPTT</sequence>
<keyword evidence="8 12" id="KW-1133">Transmembrane helix</keyword>
<feature type="transmembrane region" description="Helical" evidence="12">
    <location>
        <begin position="195"/>
        <end position="216"/>
    </location>
</feature>
<feature type="domain" description="Cation/H(+) antiporter central" evidence="14">
    <location>
        <begin position="485"/>
        <end position="619"/>
    </location>
</feature>
<comment type="subcellular location">
    <subcellularLocation>
        <location evidence="3">Membrane</location>
        <topology evidence="3">Multi-pass membrane protein</topology>
    </subcellularLocation>
    <subcellularLocation>
        <location evidence="2">Plastid</location>
        <location evidence="2">Chloroplast envelope</location>
    </subcellularLocation>
</comment>
<feature type="transmembrane region" description="Helical" evidence="12">
    <location>
        <begin position="377"/>
        <end position="396"/>
    </location>
</feature>
<protein>
    <submittedName>
        <fullName evidence="16">Cation/H(+) antiporter</fullName>
    </submittedName>
</protein>
<evidence type="ECO:0000259" key="15">
    <source>
        <dbReference type="Pfam" id="PF23259"/>
    </source>
</evidence>
<dbReference type="EMBL" id="LFYR01001429">
    <property type="protein sequence ID" value="KMZ62011.1"/>
    <property type="molecule type" value="Genomic_DNA"/>
</dbReference>
<evidence type="ECO:0000256" key="2">
    <source>
        <dbReference type="ARBA" id="ARBA00004119"/>
    </source>
</evidence>
<feature type="transmembrane region" description="Helical" evidence="12">
    <location>
        <begin position="267"/>
        <end position="286"/>
    </location>
</feature>
<dbReference type="GO" id="GO:0015297">
    <property type="term" value="F:antiporter activity"/>
    <property type="evidence" value="ECO:0007669"/>
    <property type="project" value="InterPro"/>
</dbReference>
<keyword evidence="4" id="KW-0813">Transport</keyword>
<dbReference type="Pfam" id="PF23259">
    <property type="entry name" value="CHX17_C"/>
    <property type="match status" value="1"/>
</dbReference>
<keyword evidence="10 12" id="KW-0472">Membrane</keyword>
<dbReference type="InterPro" id="IPR006153">
    <property type="entry name" value="Cation/H_exchanger_TM"/>
</dbReference>
<dbReference type="Proteomes" id="UP000036987">
    <property type="component" value="Unassembled WGS sequence"/>
</dbReference>
<dbReference type="AlphaFoldDB" id="A0A0K9NYV5"/>
<dbReference type="Pfam" id="PF00999">
    <property type="entry name" value="Na_H_Exchanger"/>
    <property type="match status" value="1"/>
</dbReference>
<dbReference type="Pfam" id="PF23256">
    <property type="entry name" value="CHX17_2nd"/>
    <property type="match status" value="1"/>
</dbReference>
<dbReference type="InterPro" id="IPR038770">
    <property type="entry name" value="Na+/solute_symporter_sf"/>
</dbReference>
<proteinExistence type="inferred from homology"/>
<keyword evidence="5" id="KW-0633">Potassium transport</keyword>
<name>A0A0K9NYV5_ZOSMR</name>
<evidence type="ECO:0000256" key="7">
    <source>
        <dbReference type="ARBA" id="ARBA00022958"/>
    </source>
</evidence>
<dbReference type="GO" id="GO:0098662">
    <property type="term" value="P:inorganic cation transmembrane transport"/>
    <property type="evidence" value="ECO:0000318"/>
    <property type="project" value="GO_Central"/>
</dbReference>
<keyword evidence="9" id="KW-0406">Ion transport</keyword>
<evidence type="ECO:0000256" key="3">
    <source>
        <dbReference type="ARBA" id="ARBA00004141"/>
    </source>
</evidence>
<evidence type="ECO:0000256" key="9">
    <source>
        <dbReference type="ARBA" id="ARBA00023065"/>
    </source>
</evidence>
<keyword evidence="6 12" id="KW-0812">Transmembrane</keyword>
<evidence type="ECO:0000256" key="4">
    <source>
        <dbReference type="ARBA" id="ARBA00022448"/>
    </source>
</evidence>
<dbReference type="InterPro" id="IPR050794">
    <property type="entry name" value="CPA2_transporter"/>
</dbReference>
<reference evidence="17" key="1">
    <citation type="journal article" date="2016" name="Nature">
        <title>The genome of the seagrass Zostera marina reveals angiosperm adaptation to the sea.</title>
        <authorList>
            <person name="Olsen J.L."/>
            <person name="Rouze P."/>
            <person name="Verhelst B."/>
            <person name="Lin Y.-C."/>
            <person name="Bayer T."/>
            <person name="Collen J."/>
            <person name="Dattolo E."/>
            <person name="De Paoli E."/>
            <person name="Dittami S."/>
            <person name="Maumus F."/>
            <person name="Michel G."/>
            <person name="Kersting A."/>
            <person name="Lauritano C."/>
            <person name="Lohaus R."/>
            <person name="Toepel M."/>
            <person name="Tonon T."/>
            <person name="Vanneste K."/>
            <person name="Amirebrahimi M."/>
            <person name="Brakel J."/>
            <person name="Bostroem C."/>
            <person name="Chovatia M."/>
            <person name="Grimwood J."/>
            <person name="Jenkins J.W."/>
            <person name="Jueterbock A."/>
            <person name="Mraz A."/>
            <person name="Stam W.T."/>
            <person name="Tice H."/>
            <person name="Bornberg-Bauer E."/>
            <person name="Green P.J."/>
            <person name="Pearson G.A."/>
            <person name="Procaccini G."/>
            <person name="Duarte C.M."/>
            <person name="Schmutz J."/>
            <person name="Reusch T.B.H."/>
            <person name="Van de Peer Y."/>
        </authorList>
    </citation>
    <scope>NUCLEOTIDE SEQUENCE [LARGE SCALE GENOMIC DNA]</scope>
    <source>
        <strain evidence="17">cv. Finnish</strain>
    </source>
</reference>
<feature type="transmembrane region" description="Helical" evidence="12">
    <location>
        <begin position="408"/>
        <end position="430"/>
    </location>
</feature>
<dbReference type="GO" id="GO:0009941">
    <property type="term" value="C:chloroplast envelope"/>
    <property type="evidence" value="ECO:0007669"/>
    <property type="project" value="UniProtKB-SubCell"/>
</dbReference>
<evidence type="ECO:0000256" key="11">
    <source>
        <dbReference type="ARBA" id="ARBA00038341"/>
    </source>
</evidence>
<feature type="transmembrane region" description="Helical" evidence="12">
    <location>
        <begin position="66"/>
        <end position="89"/>
    </location>
</feature>
<dbReference type="GO" id="GO:0012505">
    <property type="term" value="C:endomembrane system"/>
    <property type="evidence" value="ECO:0000318"/>
    <property type="project" value="GO_Central"/>
</dbReference>
<comment type="function">
    <text evidence="1">May function as sodium-coupled metabolite transporter across the chloroplast envelope.</text>
</comment>
<feature type="transmembrane region" description="Helical" evidence="12">
    <location>
        <begin position="345"/>
        <end position="371"/>
    </location>
</feature>
<evidence type="ECO:0000256" key="12">
    <source>
        <dbReference type="SAM" id="Phobius"/>
    </source>
</evidence>
<dbReference type="GO" id="GO:0006885">
    <property type="term" value="P:regulation of pH"/>
    <property type="evidence" value="ECO:0000318"/>
    <property type="project" value="GO_Central"/>
</dbReference>
<dbReference type="GO" id="GO:1902600">
    <property type="term" value="P:proton transmembrane transport"/>
    <property type="evidence" value="ECO:0007669"/>
    <property type="project" value="InterPro"/>
</dbReference>
<comment type="caution">
    <text evidence="16">The sequence shown here is derived from an EMBL/GenBank/DDBJ whole genome shotgun (WGS) entry which is preliminary data.</text>
</comment>
<organism evidence="16 17">
    <name type="scientific">Zostera marina</name>
    <name type="common">Eelgrass</name>
    <dbReference type="NCBI Taxonomy" id="29655"/>
    <lineage>
        <taxon>Eukaryota</taxon>
        <taxon>Viridiplantae</taxon>
        <taxon>Streptophyta</taxon>
        <taxon>Embryophyta</taxon>
        <taxon>Tracheophyta</taxon>
        <taxon>Spermatophyta</taxon>
        <taxon>Magnoliopsida</taxon>
        <taxon>Liliopsida</taxon>
        <taxon>Zosteraceae</taxon>
        <taxon>Zostera</taxon>
    </lineage>
</organism>
<dbReference type="GO" id="GO:0006813">
    <property type="term" value="P:potassium ion transport"/>
    <property type="evidence" value="ECO:0007669"/>
    <property type="project" value="UniProtKB-KW"/>
</dbReference>
<dbReference type="OMA" id="HHRMRRW"/>
<keyword evidence="17" id="KW-1185">Reference proteome</keyword>
<evidence type="ECO:0000313" key="16">
    <source>
        <dbReference type="EMBL" id="KMZ62011.1"/>
    </source>
</evidence>
<gene>
    <name evidence="16" type="ORF">ZOSMA_49G00790</name>
</gene>
<evidence type="ECO:0000313" key="17">
    <source>
        <dbReference type="Proteomes" id="UP000036987"/>
    </source>
</evidence>
<feature type="transmembrane region" description="Helical" evidence="12">
    <location>
        <begin position="127"/>
        <end position="148"/>
    </location>
</feature>
<feature type="transmembrane region" description="Helical" evidence="12">
    <location>
        <begin position="160"/>
        <end position="183"/>
    </location>
</feature>
<dbReference type="PANTHER" id="PTHR32468:SF18">
    <property type="entry name" value="CATION_H(+) ANTIPORTER 1"/>
    <property type="match status" value="1"/>
</dbReference>
<evidence type="ECO:0000256" key="8">
    <source>
        <dbReference type="ARBA" id="ARBA00022989"/>
    </source>
</evidence>
<dbReference type="InterPro" id="IPR057291">
    <property type="entry name" value="CHX17_2nd"/>
</dbReference>
<evidence type="ECO:0000256" key="6">
    <source>
        <dbReference type="ARBA" id="ARBA00022692"/>
    </source>
</evidence>
<feature type="transmembrane region" description="Helical" evidence="12">
    <location>
        <begin position="320"/>
        <end position="338"/>
    </location>
</feature>
<dbReference type="InterPro" id="IPR057290">
    <property type="entry name" value="CHX17_C"/>
</dbReference>
<keyword evidence="7" id="KW-0630">Potassium</keyword>
<feature type="transmembrane region" description="Helical" evidence="12">
    <location>
        <begin position="32"/>
        <end position="54"/>
    </location>
</feature>
<feature type="domain" description="Cation/H+ exchanger transmembrane" evidence="13">
    <location>
        <begin position="45"/>
        <end position="425"/>
    </location>
</feature>
<feature type="transmembrane region" description="Helical" evidence="12">
    <location>
        <begin position="95"/>
        <end position="115"/>
    </location>
</feature>
<evidence type="ECO:0000259" key="14">
    <source>
        <dbReference type="Pfam" id="PF23256"/>
    </source>
</evidence>
<dbReference type="Gene3D" id="1.20.1530.20">
    <property type="match status" value="1"/>
</dbReference>
<dbReference type="GO" id="GO:0016020">
    <property type="term" value="C:membrane"/>
    <property type="evidence" value="ECO:0007669"/>
    <property type="project" value="UniProtKB-SubCell"/>
</dbReference>
<evidence type="ECO:0000256" key="5">
    <source>
        <dbReference type="ARBA" id="ARBA00022538"/>
    </source>
</evidence>